<dbReference type="Pfam" id="PF24292">
    <property type="entry name" value="DUF7479"/>
    <property type="match status" value="1"/>
</dbReference>
<dbReference type="EMBL" id="VSSQ01031173">
    <property type="protein sequence ID" value="MPM81963.1"/>
    <property type="molecule type" value="Genomic_DNA"/>
</dbReference>
<sequence>MSEPNDTLPNEEWICANCDLPLEASKIMVSYLGNAYPVDLLRCPKCRMALVPEGLALGRMNDVEKALEDK</sequence>
<evidence type="ECO:0000313" key="2">
    <source>
        <dbReference type="EMBL" id="MPM81963.1"/>
    </source>
</evidence>
<accession>A0A645CYL8</accession>
<name>A0A645CYL8_9ZZZZ</name>
<dbReference type="InterPro" id="IPR054656">
    <property type="entry name" value="DVU_1557-like"/>
</dbReference>
<dbReference type="NCBIfam" id="NF045645">
    <property type="entry name" value="DVU_1557_fam"/>
    <property type="match status" value="1"/>
</dbReference>
<proteinExistence type="predicted"/>
<protein>
    <recommendedName>
        <fullName evidence="1">DUF7479 domain-containing protein</fullName>
    </recommendedName>
</protein>
<reference evidence="2" key="1">
    <citation type="submission" date="2019-08" db="EMBL/GenBank/DDBJ databases">
        <authorList>
            <person name="Kucharzyk K."/>
            <person name="Murdoch R.W."/>
            <person name="Higgins S."/>
            <person name="Loffler F."/>
        </authorList>
    </citation>
    <scope>NUCLEOTIDE SEQUENCE</scope>
</reference>
<dbReference type="InterPro" id="IPR055902">
    <property type="entry name" value="DUF7479"/>
</dbReference>
<gene>
    <name evidence="2" type="ORF">SDC9_129021</name>
</gene>
<comment type="caution">
    <text evidence="2">The sequence shown here is derived from an EMBL/GenBank/DDBJ whole genome shotgun (WGS) entry which is preliminary data.</text>
</comment>
<dbReference type="AlphaFoldDB" id="A0A645CYL8"/>
<evidence type="ECO:0000259" key="1">
    <source>
        <dbReference type="Pfam" id="PF24292"/>
    </source>
</evidence>
<organism evidence="2">
    <name type="scientific">bioreactor metagenome</name>
    <dbReference type="NCBI Taxonomy" id="1076179"/>
    <lineage>
        <taxon>unclassified sequences</taxon>
        <taxon>metagenomes</taxon>
        <taxon>ecological metagenomes</taxon>
    </lineage>
</organism>
<feature type="domain" description="DUF7479" evidence="1">
    <location>
        <begin position="12"/>
        <end position="70"/>
    </location>
</feature>